<protein>
    <submittedName>
        <fullName evidence="9">Matrilin-3</fullName>
    </submittedName>
</protein>
<evidence type="ECO:0000256" key="5">
    <source>
        <dbReference type="ARBA" id="ARBA00022737"/>
    </source>
</evidence>
<comment type="caution">
    <text evidence="9">The sequence shown here is derived from an EMBL/GenBank/DDBJ whole genome shotgun (WGS) entry which is preliminary data.</text>
</comment>
<name>A0A226F1L0_FOLCA</name>
<evidence type="ECO:0000256" key="4">
    <source>
        <dbReference type="ARBA" id="ARBA00022729"/>
    </source>
</evidence>
<feature type="domain" description="VWFA" evidence="8">
    <location>
        <begin position="194"/>
        <end position="368"/>
    </location>
</feature>
<evidence type="ECO:0000313" key="9">
    <source>
        <dbReference type="EMBL" id="OXA63652.1"/>
    </source>
</evidence>
<accession>A0A226F1L0</accession>
<dbReference type="EMBL" id="LNIX01000001">
    <property type="protein sequence ID" value="OXA63652.1"/>
    <property type="molecule type" value="Genomic_DNA"/>
</dbReference>
<dbReference type="SMART" id="SM00327">
    <property type="entry name" value="VWA"/>
    <property type="match status" value="1"/>
</dbReference>
<keyword evidence="5" id="KW-0677">Repeat</keyword>
<evidence type="ECO:0000256" key="1">
    <source>
        <dbReference type="ARBA" id="ARBA00004613"/>
    </source>
</evidence>
<keyword evidence="3" id="KW-0597">Phosphoprotein</keyword>
<dbReference type="PROSITE" id="PS50234">
    <property type="entry name" value="VWFA"/>
    <property type="match status" value="1"/>
</dbReference>
<dbReference type="Pfam" id="PF00092">
    <property type="entry name" value="VWA"/>
    <property type="match status" value="1"/>
</dbReference>
<feature type="signal peptide" evidence="7">
    <location>
        <begin position="1"/>
        <end position="21"/>
    </location>
</feature>
<dbReference type="STRING" id="158441.A0A226F1L0"/>
<keyword evidence="4 7" id="KW-0732">Signal</keyword>
<dbReference type="OrthoDB" id="10256829at2759"/>
<dbReference type="PRINTS" id="PR00453">
    <property type="entry name" value="VWFADOMAIN"/>
</dbReference>
<evidence type="ECO:0000256" key="7">
    <source>
        <dbReference type="SAM" id="SignalP"/>
    </source>
</evidence>
<dbReference type="InterPro" id="IPR002035">
    <property type="entry name" value="VWF_A"/>
</dbReference>
<dbReference type="InterPro" id="IPR036465">
    <property type="entry name" value="vWFA_dom_sf"/>
</dbReference>
<evidence type="ECO:0000259" key="8">
    <source>
        <dbReference type="PROSITE" id="PS50234"/>
    </source>
</evidence>
<evidence type="ECO:0000256" key="2">
    <source>
        <dbReference type="ARBA" id="ARBA00022525"/>
    </source>
</evidence>
<evidence type="ECO:0000256" key="6">
    <source>
        <dbReference type="ARBA" id="ARBA00023157"/>
    </source>
</evidence>
<dbReference type="GO" id="GO:0032991">
    <property type="term" value="C:protein-containing complex"/>
    <property type="evidence" value="ECO:0007669"/>
    <property type="project" value="UniProtKB-ARBA"/>
</dbReference>
<dbReference type="GO" id="GO:0005576">
    <property type="term" value="C:extracellular region"/>
    <property type="evidence" value="ECO:0007669"/>
    <property type="project" value="UniProtKB-SubCell"/>
</dbReference>
<gene>
    <name evidence="9" type="ORF">Fcan01_03218</name>
</gene>
<comment type="subcellular location">
    <subcellularLocation>
        <location evidence="1">Secreted</location>
    </subcellularLocation>
</comment>
<dbReference type="PANTHER" id="PTHR24020">
    <property type="entry name" value="COLLAGEN ALPHA"/>
    <property type="match status" value="1"/>
</dbReference>
<feature type="chain" id="PRO_5013370802" evidence="7">
    <location>
        <begin position="22"/>
        <end position="488"/>
    </location>
</feature>
<keyword evidence="2" id="KW-0964">Secreted</keyword>
<dbReference type="InterPro" id="IPR050525">
    <property type="entry name" value="ECM_Assembly_Org"/>
</dbReference>
<dbReference type="CDD" id="cd01450">
    <property type="entry name" value="vWFA_subfamily_ECM"/>
    <property type="match status" value="1"/>
</dbReference>
<keyword evidence="6" id="KW-1015">Disulfide bond</keyword>
<keyword evidence="10" id="KW-1185">Reference proteome</keyword>
<reference evidence="9 10" key="1">
    <citation type="submission" date="2015-12" db="EMBL/GenBank/DDBJ databases">
        <title>The genome of Folsomia candida.</title>
        <authorList>
            <person name="Faddeeva A."/>
            <person name="Derks M.F."/>
            <person name="Anvar Y."/>
            <person name="Smit S."/>
            <person name="Van Straalen N."/>
            <person name="Roelofs D."/>
        </authorList>
    </citation>
    <scope>NUCLEOTIDE SEQUENCE [LARGE SCALE GENOMIC DNA]</scope>
    <source>
        <strain evidence="9 10">VU population</strain>
        <tissue evidence="9">Whole body</tissue>
    </source>
</reference>
<sequence>MPNIKIISMLVFIACVAQGAATDLTLLPNFTGSDVVLAVTRKIYKSAVFEDDFFLGHRVALVASQFGTVPTLPPSTFRGIWQLSREQFNETKTNPGLTLLRDRVREHWPQEIGEWDLVTWEHLDISLHSGVAFQLFINTLREFPVETPFFASLLVDQAQFYQEHVNPFVNATDFVETVSTYESSKLFKCSSPADLVFVQDASCSVYPSNFTDAITYFSDVLGLFNFDQLRVGHVVYSNDVVVNFELDNEFSTEEELREALLNATRPAHQYTFTGAGISSAFQMFSSASQREGGVPQILLSYTDGSTIDLLDEVTNKTLAAGVETITVATAFGWTDSQLLAVAHNKPGRVLKNGYTYSLSTEFLYRSNLEFCSIPTSPPLGYSLTSVVLNDERRYFHYKVNNNSETMLNIRIGLVRGSIRGLYSWGKNETPDWVVHDGEIIVEVGKQTSVTLNLEHDHNYQEENHLFVGVMGFSTISEFNIVVNTLKNK</sequence>
<evidence type="ECO:0000313" key="10">
    <source>
        <dbReference type="Proteomes" id="UP000198287"/>
    </source>
</evidence>
<dbReference type="Proteomes" id="UP000198287">
    <property type="component" value="Unassembled WGS sequence"/>
</dbReference>
<organism evidence="9 10">
    <name type="scientific">Folsomia candida</name>
    <name type="common">Springtail</name>
    <dbReference type="NCBI Taxonomy" id="158441"/>
    <lineage>
        <taxon>Eukaryota</taxon>
        <taxon>Metazoa</taxon>
        <taxon>Ecdysozoa</taxon>
        <taxon>Arthropoda</taxon>
        <taxon>Hexapoda</taxon>
        <taxon>Collembola</taxon>
        <taxon>Entomobryomorpha</taxon>
        <taxon>Isotomoidea</taxon>
        <taxon>Isotomidae</taxon>
        <taxon>Proisotominae</taxon>
        <taxon>Folsomia</taxon>
    </lineage>
</organism>
<dbReference type="Gene3D" id="3.40.50.410">
    <property type="entry name" value="von Willebrand factor, type A domain"/>
    <property type="match status" value="1"/>
</dbReference>
<evidence type="ECO:0000256" key="3">
    <source>
        <dbReference type="ARBA" id="ARBA00022553"/>
    </source>
</evidence>
<dbReference type="PANTHER" id="PTHR24020:SF77">
    <property type="entry name" value="VON WILLEBRAND FACTOR A DOMAIN-CONTAINING PROTEIN 1"/>
    <property type="match status" value="1"/>
</dbReference>
<dbReference type="AlphaFoldDB" id="A0A226F1L0"/>
<proteinExistence type="predicted"/>
<dbReference type="SUPFAM" id="SSF53300">
    <property type="entry name" value="vWA-like"/>
    <property type="match status" value="1"/>
</dbReference>